<feature type="transmembrane region" description="Helical" evidence="1">
    <location>
        <begin position="386"/>
        <end position="404"/>
    </location>
</feature>
<feature type="transmembrane region" description="Helical" evidence="1">
    <location>
        <begin position="223"/>
        <end position="246"/>
    </location>
</feature>
<reference evidence="2 3" key="1">
    <citation type="submission" date="2019-03" db="EMBL/GenBank/DDBJ databases">
        <title>Whole genome sequence of a novel Rubrobacter taiwanensis strain, isolated from Yellowstone National Park.</title>
        <authorList>
            <person name="Freed S."/>
            <person name="Ramaley R.F."/>
            <person name="Kyndt J.A."/>
        </authorList>
    </citation>
    <scope>NUCLEOTIDE SEQUENCE [LARGE SCALE GENOMIC DNA]</scope>
    <source>
        <strain evidence="2 3">Yellowstone</strain>
    </source>
</reference>
<protein>
    <submittedName>
        <fullName evidence="2">Gluconate transporter</fullName>
    </submittedName>
</protein>
<feature type="transmembrane region" description="Helical" evidence="1">
    <location>
        <begin position="266"/>
        <end position="285"/>
    </location>
</feature>
<comment type="caution">
    <text evidence="2">The sequence shown here is derived from an EMBL/GenBank/DDBJ whole genome shotgun (WGS) entry which is preliminary data.</text>
</comment>
<keyword evidence="1" id="KW-0812">Transmembrane</keyword>
<keyword evidence="1" id="KW-1133">Transmembrane helix</keyword>
<feature type="transmembrane region" description="Helical" evidence="1">
    <location>
        <begin position="178"/>
        <end position="202"/>
    </location>
</feature>
<dbReference type="AlphaFoldDB" id="A0A4R1BGY2"/>
<evidence type="ECO:0000313" key="3">
    <source>
        <dbReference type="Proteomes" id="UP000295244"/>
    </source>
</evidence>
<accession>A0A4R1BGY2</accession>
<evidence type="ECO:0000313" key="2">
    <source>
        <dbReference type="EMBL" id="TCJ16463.1"/>
    </source>
</evidence>
<feature type="transmembrane region" description="Helical" evidence="1">
    <location>
        <begin position="5"/>
        <end position="22"/>
    </location>
</feature>
<dbReference type="PANTHER" id="PTHR30354">
    <property type="entry name" value="GNT FAMILY GLUCONATE TRANSPORTER"/>
    <property type="match status" value="1"/>
</dbReference>
<dbReference type="GO" id="GO:0005886">
    <property type="term" value="C:plasma membrane"/>
    <property type="evidence" value="ECO:0007669"/>
    <property type="project" value="TreeGrafter"/>
</dbReference>
<feature type="transmembrane region" description="Helical" evidence="1">
    <location>
        <begin position="103"/>
        <end position="128"/>
    </location>
</feature>
<feature type="transmembrane region" description="Helical" evidence="1">
    <location>
        <begin position="140"/>
        <end position="158"/>
    </location>
</feature>
<feature type="transmembrane region" description="Helical" evidence="1">
    <location>
        <begin position="306"/>
        <end position="324"/>
    </location>
</feature>
<feature type="transmembrane region" description="Helical" evidence="1">
    <location>
        <begin position="62"/>
        <end position="83"/>
    </location>
</feature>
<dbReference type="Proteomes" id="UP000295244">
    <property type="component" value="Unassembled WGS sequence"/>
</dbReference>
<feature type="transmembrane region" description="Helical" evidence="1">
    <location>
        <begin position="344"/>
        <end position="374"/>
    </location>
</feature>
<dbReference type="InterPro" id="IPR003474">
    <property type="entry name" value="Glcn_transporter"/>
</dbReference>
<dbReference type="RefSeq" id="WP_132691524.1">
    <property type="nucleotide sequence ID" value="NZ_SKBU01000016.1"/>
</dbReference>
<feature type="transmembrane region" description="Helical" evidence="1">
    <location>
        <begin position="424"/>
        <end position="448"/>
    </location>
</feature>
<dbReference type="OrthoDB" id="4325159at2"/>
<dbReference type="EMBL" id="SKBU01000016">
    <property type="protein sequence ID" value="TCJ16463.1"/>
    <property type="molecule type" value="Genomic_DNA"/>
</dbReference>
<dbReference type="GO" id="GO:0015128">
    <property type="term" value="F:gluconate transmembrane transporter activity"/>
    <property type="evidence" value="ECO:0007669"/>
    <property type="project" value="InterPro"/>
</dbReference>
<keyword evidence="1" id="KW-0472">Membrane</keyword>
<dbReference type="Pfam" id="PF02447">
    <property type="entry name" value="GntP_permease"/>
    <property type="match status" value="1"/>
</dbReference>
<sequence length="449" mass="46696">MSPAVLISIAVVAVALILLLILRFQMHAFVALLLVSFLTALAAGIPPGDVIGIIQEGMGNTLGYIAVVVGLGAMFGELLRITGGAGQIARTLVRAFGQDRVQWALGLTSFLVAIPVFFDVGLIILIPLVYTLTKRYGRSLLYYAIPLLAGLASTHAFIPPTPGPVAVAGIIGADLGWVILWGTIAGLPAVAVGGVFFGRYIADRIRVDVPEYMERPEEEAEKEGVTTPSFALVVSIILIPLALILVNTLSDLALAEDSLARNVLTLIGHPFSALTIAVLLAFYVLGVRHGYSREEVQGAASKALEPVGLIILVTGAGGVFGNVLQESGIGDAVQGIMEASNLPIVLLAFLAAVFVRVSLGSATVAMVTSAAIVAPAIEGAGYSAPLVGAIVVAIASGATVLSHVNDSGFWLVSRFLGLSEKHTLQSWTVMVTLVGLTGFLTVLSISLFL</sequence>
<evidence type="ECO:0000256" key="1">
    <source>
        <dbReference type="SAM" id="Phobius"/>
    </source>
</evidence>
<dbReference type="NCBIfam" id="TIGR00791">
    <property type="entry name" value="gntP"/>
    <property type="match status" value="1"/>
</dbReference>
<feature type="transmembrane region" description="Helical" evidence="1">
    <location>
        <begin position="28"/>
        <end position="50"/>
    </location>
</feature>
<keyword evidence="3" id="KW-1185">Reference proteome</keyword>
<dbReference type="PANTHER" id="PTHR30354:SF25">
    <property type="entry name" value="INNER MEMBRANE PERMEASE YGBN"/>
    <property type="match status" value="1"/>
</dbReference>
<proteinExistence type="predicted"/>
<organism evidence="2 3">
    <name type="scientific">Rubrobacter taiwanensis</name>
    <dbReference type="NCBI Taxonomy" id="185139"/>
    <lineage>
        <taxon>Bacteria</taxon>
        <taxon>Bacillati</taxon>
        <taxon>Actinomycetota</taxon>
        <taxon>Rubrobacteria</taxon>
        <taxon>Rubrobacterales</taxon>
        <taxon>Rubrobacteraceae</taxon>
        <taxon>Rubrobacter</taxon>
    </lineage>
</organism>
<gene>
    <name evidence="2" type="ORF">E0L93_10110</name>
</gene>
<dbReference type="PIRSF" id="PIRSF002746">
    <property type="entry name" value="Gluconate_transporter"/>
    <property type="match status" value="1"/>
</dbReference>
<name>A0A4R1BGY2_9ACTN</name>